<dbReference type="Proteomes" id="UP000026915">
    <property type="component" value="Chromosome 6"/>
</dbReference>
<evidence type="ECO:0000256" key="1">
    <source>
        <dbReference type="SAM" id="Phobius"/>
    </source>
</evidence>
<dbReference type="HOGENOM" id="CLU_2676088_0_0_1"/>
<evidence type="ECO:0000313" key="3">
    <source>
        <dbReference type="Proteomes" id="UP000026915"/>
    </source>
</evidence>
<dbReference type="InParanoid" id="A0A061G931"/>
<dbReference type="Gramene" id="EOY25642">
    <property type="protein sequence ID" value="EOY25642"/>
    <property type="gene ID" value="TCM_027019"/>
</dbReference>
<accession>A0A061G931</accession>
<gene>
    <name evidence="2" type="ORF">TCM_027019</name>
</gene>
<keyword evidence="1" id="KW-1133">Transmembrane helix</keyword>
<name>A0A061G931_THECC</name>
<organism evidence="2 3">
    <name type="scientific">Theobroma cacao</name>
    <name type="common">Cacao</name>
    <name type="synonym">Cocoa</name>
    <dbReference type="NCBI Taxonomy" id="3641"/>
    <lineage>
        <taxon>Eukaryota</taxon>
        <taxon>Viridiplantae</taxon>
        <taxon>Streptophyta</taxon>
        <taxon>Embryophyta</taxon>
        <taxon>Tracheophyta</taxon>
        <taxon>Spermatophyta</taxon>
        <taxon>Magnoliopsida</taxon>
        <taxon>eudicotyledons</taxon>
        <taxon>Gunneridae</taxon>
        <taxon>Pentapetalae</taxon>
        <taxon>rosids</taxon>
        <taxon>malvids</taxon>
        <taxon>Malvales</taxon>
        <taxon>Malvaceae</taxon>
        <taxon>Byttnerioideae</taxon>
        <taxon>Theobroma</taxon>
    </lineage>
</organism>
<dbReference type="EMBL" id="CM001884">
    <property type="protein sequence ID" value="EOY25642.1"/>
    <property type="molecule type" value="Genomic_DNA"/>
</dbReference>
<keyword evidence="1" id="KW-0812">Transmembrane</keyword>
<protein>
    <submittedName>
        <fullName evidence="2">Uncharacterized protein</fullName>
    </submittedName>
</protein>
<keyword evidence="1" id="KW-0472">Membrane</keyword>
<feature type="transmembrane region" description="Helical" evidence="1">
    <location>
        <begin position="35"/>
        <end position="53"/>
    </location>
</feature>
<dbReference type="AlphaFoldDB" id="A0A061G931"/>
<evidence type="ECO:0000313" key="2">
    <source>
        <dbReference type="EMBL" id="EOY25642.1"/>
    </source>
</evidence>
<reference evidence="2 3" key="1">
    <citation type="journal article" date="2013" name="Genome Biol.">
        <title>The genome sequence of the most widely cultivated cacao type and its use to identify candidate genes regulating pod color.</title>
        <authorList>
            <person name="Motamayor J.C."/>
            <person name="Mockaitis K."/>
            <person name="Schmutz J."/>
            <person name="Haiminen N."/>
            <person name="Iii D.L."/>
            <person name="Cornejo O."/>
            <person name="Findley S.D."/>
            <person name="Zheng P."/>
            <person name="Utro F."/>
            <person name="Royaert S."/>
            <person name="Saski C."/>
            <person name="Jenkins J."/>
            <person name="Podicheti R."/>
            <person name="Zhao M."/>
            <person name="Scheffler B.E."/>
            <person name="Stack J.C."/>
            <person name="Feltus F.A."/>
            <person name="Mustiga G.M."/>
            <person name="Amores F."/>
            <person name="Phillips W."/>
            <person name="Marelli J.P."/>
            <person name="May G.D."/>
            <person name="Shapiro H."/>
            <person name="Ma J."/>
            <person name="Bustamante C.D."/>
            <person name="Schnell R.J."/>
            <person name="Main D."/>
            <person name="Gilbert D."/>
            <person name="Parida L."/>
            <person name="Kuhn D.N."/>
        </authorList>
    </citation>
    <scope>NUCLEOTIDE SEQUENCE [LARGE SCALE GENOMIC DNA]</scope>
    <source>
        <strain evidence="3">cv. Matina 1-6</strain>
    </source>
</reference>
<keyword evidence="3" id="KW-1185">Reference proteome</keyword>
<proteinExistence type="predicted"/>
<sequence>MLGMEGMCTYLRRQLFFSARLVQPKLASSTRIGDIINFSIAFITTRLLFLIIMKEQVVFMKERFDIHLKERKNFR</sequence>